<evidence type="ECO:0000313" key="6">
    <source>
        <dbReference type="EMBL" id="QPC41389.1"/>
    </source>
</evidence>
<feature type="domain" description="SMP-30/Gluconolactonase/LRE-like region" evidence="5">
    <location>
        <begin position="15"/>
        <end position="260"/>
    </location>
</feature>
<reference evidence="6 7" key="1">
    <citation type="submission" date="2020-06" db="EMBL/GenBank/DDBJ databases">
        <title>Genome sequence of 2 isolates from Red Sea Mangroves.</title>
        <authorList>
            <person name="Sefrji F."/>
            <person name="Michoud G."/>
            <person name="Merlino G."/>
            <person name="Daffonchio D."/>
        </authorList>
    </citation>
    <scope>NUCLEOTIDE SEQUENCE [LARGE SCALE GENOMIC DNA]</scope>
    <source>
        <strain evidence="6 7">R1DC25</strain>
    </source>
</reference>
<evidence type="ECO:0000256" key="1">
    <source>
        <dbReference type="ARBA" id="ARBA00008853"/>
    </source>
</evidence>
<dbReference type="KEGG" id="kmn:HW532_00715"/>
<evidence type="ECO:0000256" key="3">
    <source>
        <dbReference type="PIRSR" id="PIRSR605511-2"/>
    </source>
</evidence>
<accession>A0A7S8C0Y4</accession>
<dbReference type="GO" id="GO:0019853">
    <property type="term" value="P:L-ascorbic acid biosynthetic process"/>
    <property type="evidence" value="ECO:0007669"/>
    <property type="project" value="TreeGrafter"/>
</dbReference>
<protein>
    <submittedName>
        <fullName evidence="6">SMP-30/gluconolactonase/LRE family protein</fullName>
    </submittedName>
</protein>
<gene>
    <name evidence="6" type="ORF">HW532_00715</name>
</gene>
<sequence length="295" mass="32415">MTPRADCILDARARLGEAALWSQTEQRLWWTDISAGRLNRFDPASGTNESWDFPCPLGCFALRSRGGLVLALANGWHSFDPATGKTAFWSDPEPDRPGNRFNDGTTDPAGRFWAGTMPIEGARECAEGALYRLDTDRRTTRVMDGFFVQNGLAFSPDGRVMYVSDSHPDIRTVWAYDYDIDTGTPTGKRVFFDTRQVRGRPDGGTVDADGCYWMAGVSGWQLVRITPDGRVDCTIDMPVEKPTKIAFGGRDLRTLFVTSISENITPGTAERQPQAGGIFALDVGIPGLPSSSFWG</sequence>
<dbReference type="GO" id="GO:0005509">
    <property type="term" value="F:calcium ion binding"/>
    <property type="evidence" value="ECO:0007669"/>
    <property type="project" value="TreeGrafter"/>
</dbReference>
<dbReference type="InterPro" id="IPR013658">
    <property type="entry name" value="SGL"/>
</dbReference>
<feature type="binding site" evidence="3">
    <location>
        <position position="100"/>
    </location>
    <ligand>
        <name>substrate</name>
    </ligand>
</feature>
<keyword evidence="3" id="KW-0862">Zinc</keyword>
<dbReference type="PANTHER" id="PTHR10907">
    <property type="entry name" value="REGUCALCIN"/>
    <property type="match status" value="1"/>
</dbReference>
<dbReference type="Gene3D" id="2.120.10.30">
    <property type="entry name" value="TolB, C-terminal domain"/>
    <property type="match status" value="1"/>
</dbReference>
<dbReference type="EMBL" id="CP058214">
    <property type="protein sequence ID" value="QPC41389.1"/>
    <property type="molecule type" value="Genomic_DNA"/>
</dbReference>
<feature type="binding site" evidence="3">
    <location>
        <position position="120"/>
    </location>
    <ligand>
        <name>substrate</name>
    </ligand>
</feature>
<feature type="binding site" evidence="3">
    <location>
        <position position="150"/>
    </location>
    <ligand>
        <name>a divalent metal cation</name>
        <dbReference type="ChEBI" id="CHEBI:60240"/>
    </ligand>
</feature>
<feature type="binding site" evidence="3">
    <location>
        <position position="202"/>
    </location>
    <ligand>
        <name>a divalent metal cation</name>
        <dbReference type="ChEBI" id="CHEBI:60240"/>
    </ligand>
</feature>
<dbReference type="SUPFAM" id="SSF63829">
    <property type="entry name" value="Calcium-dependent phosphotriesterase"/>
    <property type="match status" value="1"/>
</dbReference>
<feature type="binding site" evidence="3">
    <location>
        <position position="17"/>
    </location>
    <ligand>
        <name>a divalent metal cation</name>
        <dbReference type="ChEBI" id="CHEBI:60240"/>
    </ligand>
</feature>
<keyword evidence="7" id="KW-1185">Reference proteome</keyword>
<feature type="active site" description="Proton donor/acceptor" evidence="2">
    <location>
        <position position="202"/>
    </location>
</feature>
<dbReference type="InterPro" id="IPR011042">
    <property type="entry name" value="6-blade_b-propeller_TolB-like"/>
</dbReference>
<feature type="binding site" evidence="3">
    <location>
        <position position="102"/>
    </location>
    <ligand>
        <name>substrate</name>
    </ligand>
</feature>
<comment type="cofactor">
    <cofactor evidence="3">
        <name>Zn(2+)</name>
        <dbReference type="ChEBI" id="CHEBI:29105"/>
    </cofactor>
    <text evidence="3">Binds 1 divalent metal cation per subunit.</text>
</comment>
<dbReference type="Proteomes" id="UP000593594">
    <property type="component" value="Chromosome"/>
</dbReference>
<organism evidence="6 7">
    <name type="scientific">Kaustia mangrovi</name>
    <dbReference type="NCBI Taxonomy" id="2593653"/>
    <lineage>
        <taxon>Bacteria</taxon>
        <taxon>Pseudomonadati</taxon>
        <taxon>Pseudomonadota</taxon>
        <taxon>Alphaproteobacteria</taxon>
        <taxon>Hyphomicrobiales</taxon>
        <taxon>Parvibaculaceae</taxon>
        <taxon>Kaustia</taxon>
    </lineage>
</organism>
<dbReference type="GO" id="GO:0004341">
    <property type="term" value="F:gluconolactonase activity"/>
    <property type="evidence" value="ECO:0007669"/>
    <property type="project" value="TreeGrafter"/>
</dbReference>
<feature type="region of interest" description="Disordered" evidence="4">
    <location>
        <begin position="87"/>
        <end position="107"/>
    </location>
</feature>
<evidence type="ECO:0000259" key="5">
    <source>
        <dbReference type="Pfam" id="PF08450"/>
    </source>
</evidence>
<comment type="similarity">
    <text evidence="1">Belongs to the SMP-30/CGR1 family.</text>
</comment>
<proteinExistence type="inferred from homology"/>
<keyword evidence="3" id="KW-0479">Metal-binding</keyword>
<evidence type="ECO:0000256" key="4">
    <source>
        <dbReference type="SAM" id="MobiDB-lite"/>
    </source>
</evidence>
<dbReference type="Pfam" id="PF08450">
    <property type="entry name" value="SGL"/>
    <property type="match status" value="1"/>
</dbReference>
<dbReference type="PRINTS" id="PR01790">
    <property type="entry name" value="SMP30FAMILY"/>
</dbReference>
<dbReference type="RefSeq" id="WP_213162607.1">
    <property type="nucleotide sequence ID" value="NZ_CP058214.1"/>
</dbReference>
<dbReference type="AlphaFoldDB" id="A0A7S8C0Y4"/>
<evidence type="ECO:0000256" key="2">
    <source>
        <dbReference type="PIRSR" id="PIRSR605511-1"/>
    </source>
</evidence>
<name>A0A7S8C0Y4_9HYPH</name>
<dbReference type="PANTHER" id="PTHR10907:SF47">
    <property type="entry name" value="REGUCALCIN"/>
    <property type="match status" value="1"/>
</dbReference>
<dbReference type="InterPro" id="IPR005511">
    <property type="entry name" value="SMP-30"/>
</dbReference>
<evidence type="ECO:0000313" key="7">
    <source>
        <dbReference type="Proteomes" id="UP000593594"/>
    </source>
</evidence>